<sequence>MTLYRYLPVWVMIDKLVLLMCVVVFSDTARYYGLYQPAVWPLTMKLVKPAYPIVDVGTFAEIRSGEICVVPAAIKCVHGGTVEFANGKQHTFDPYDDLLTATSAQPAPRRSCSIRTMPPLSCLLAYIAPSLACCFYFQRSAITSTYLPSDDFIRYLDTYTENFTVRSYLGHVVRTAWYYPIGECRFVPDLDTFHGKIVHAANYRSWRVSTLQILEGFDGYTFLVVGYRNSGMKISYDFVVASAVTSVIVHSEVTDFSRALVQFYNLWLIFLSNKKDFLVFITTSNLTCARQPNDEPLTAAYAPSALHHRELYHRW</sequence>
<name>A0A8J5RMV0_ZIZPA</name>
<dbReference type="GO" id="GO:0050660">
    <property type="term" value="F:flavin adenine dinucleotide binding"/>
    <property type="evidence" value="ECO:0007669"/>
    <property type="project" value="TreeGrafter"/>
</dbReference>
<dbReference type="PANTHER" id="PTHR43539">
    <property type="entry name" value="FLAVIN-BINDING MONOOXYGENASE-LIKE PROTEIN (AFU_ORTHOLOGUE AFUA_4G09220)"/>
    <property type="match status" value="1"/>
</dbReference>
<accession>A0A8J5RMV0</accession>
<feature type="transmembrane region" description="Helical" evidence="3">
    <location>
        <begin position="6"/>
        <end position="25"/>
    </location>
</feature>
<organism evidence="4 5">
    <name type="scientific">Zizania palustris</name>
    <name type="common">Northern wild rice</name>
    <dbReference type="NCBI Taxonomy" id="103762"/>
    <lineage>
        <taxon>Eukaryota</taxon>
        <taxon>Viridiplantae</taxon>
        <taxon>Streptophyta</taxon>
        <taxon>Embryophyta</taxon>
        <taxon>Tracheophyta</taxon>
        <taxon>Spermatophyta</taxon>
        <taxon>Magnoliopsida</taxon>
        <taxon>Liliopsida</taxon>
        <taxon>Poales</taxon>
        <taxon>Poaceae</taxon>
        <taxon>BOP clade</taxon>
        <taxon>Oryzoideae</taxon>
        <taxon>Oryzeae</taxon>
        <taxon>Zizaniinae</taxon>
        <taxon>Zizania</taxon>
    </lineage>
</organism>
<evidence type="ECO:0000256" key="2">
    <source>
        <dbReference type="ARBA" id="ARBA00023002"/>
    </source>
</evidence>
<evidence type="ECO:0000313" key="4">
    <source>
        <dbReference type="EMBL" id="KAG8052663.1"/>
    </source>
</evidence>
<dbReference type="GO" id="GO:0004497">
    <property type="term" value="F:monooxygenase activity"/>
    <property type="evidence" value="ECO:0007669"/>
    <property type="project" value="TreeGrafter"/>
</dbReference>
<dbReference type="Proteomes" id="UP000729402">
    <property type="component" value="Unassembled WGS sequence"/>
</dbReference>
<dbReference type="InterPro" id="IPR050982">
    <property type="entry name" value="Auxin_biosynth/cation_transpt"/>
</dbReference>
<protein>
    <submittedName>
        <fullName evidence="4">Uncharacterized protein</fullName>
    </submittedName>
</protein>
<keyword evidence="3" id="KW-0812">Transmembrane</keyword>
<keyword evidence="3" id="KW-1133">Transmembrane helix</keyword>
<gene>
    <name evidence="4" type="ORF">GUJ93_ZPchr0001g31119</name>
</gene>
<keyword evidence="3" id="KW-0472">Membrane</keyword>
<reference evidence="4" key="2">
    <citation type="submission" date="2021-02" db="EMBL/GenBank/DDBJ databases">
        <authorList>
            <person name="Kimball J.A."/>
            <person name="Haas M.W."/>
            <person name="Macchietto M."/>
            <person name="Kono T."/>
            <person name="Duquette J."/>
            <person name="Shao M."/>
        </authorList>
    </citation>
    <scope>NUCLEOTIDE SEQUENCE</scope>
    <source>
        <tissue evidence="4">Fresh leaf tissue</tissue>
    </source>
</reference>
<proteinExistence type="inferred from homology"/>
<comment type="similarity">
    <text evidence="1">Belongs to the FMO family.</text>
</comment>
<dbReference type="PANTHER" id="PTHR43539:SF42">
    <property type="entry name" value="OS01G0273800 PROTEIN"/>
    <property type="match status" value="1"/>
</dbReference>
<reference evidence="4" key="1">
    <citation type="journal article" date="2021" name="bioRxiv">
        <title>Whole Genome Assembly and Annotation of Northern Wild Rice, Zizania palustris L., Supports a Whole Genome Duplication in the Zizania Genus.</title>
        <authorList>
            <person name="Haas M."/>
            <person name="Kono T."/>
            <person name="Macchietto M."/>
            <person name="Millas R."/>
            <person name="McGilp L."/>
            <person name="Shao M."/>
            <person name="Duquette J."/>
            <person name="Hirsch C.N."/>
            <person name="Kimball J."/>
        </authorList>
    </citation>
    <scope>NUCLEOTIDE SEQUENCE</scope>
    <source>
        <tissue evidence="4">Fresh leaf tissue</tissue>
    </source>
</reference>
<dbReference type="AlphaFoldDB" id="A0A8J5RMV0"/>
<comment type="caution">
    <text evidence="4">The sequence shown here is derived from an EMBL/GenBank/DDBJ whole genome shotgun (WGS) entry which is preliminary data.</text>
</comment>
<keyword evidence="5" id="KW-1185">Reference proteome</keyword>
<evidence type="ECO:0000256" key="3">
    <source>
        <dbReference type="SAM" id="Phobius"/>
    </source>
</evidence>
<dbReference type="OrthoDB" id="66881at2759"/>
<keyword evidence="2" id="KW-0560">Oxidoreductase</keyword>
<dbReference type="EMBL" id="JAAALK010000288">
    <property type="protein sequence ID" value="KAG8052663.1"/>
    <property type="molecule type" value="Genomic_DNA"/>
</dbReference>
<evidence type="ECO:0000256" key="1">
    <source>
        <dbReference type="ARBA" id="ARBA00009183"/>
    </source>
</evidence>
<evidence type="ECO:0000313" key="5">
    <source>
        <dbReference type="Proteomes" id="UP000729402"/>
    </source>
</evidence>